<keyword evidence="6 11" id="KW-0808">Transferase</keyword>
<dbReference type="AlphaFoldDB" id="A0A0N4UXA2"/>
<comment type="similarity">
    <text evidence="3 11">Belongs to the GcvT family.</text>
</comment>
<dbReference type="Gene3D" id="4.10.1250.10">
    <property type="entry name" value="Aminomethyltransferase fragment"/>
    <property type="match status" value="1"/>
</dbReference>
<reference evidence="16" key="1">
    <citation type="submission" date="2017-02" db="UniProtKB">
        <authorList>
            <consortium name="WormBaseParasite"/>
        </authorList>
    </citation>
    <scope>IDENTIFICATION</scope>
</reference>
<dbReference type="Gene3D" id="2.40.30.110">
    <property type="entry name" value="Aminomethyltransferase beta-barrel domains"/>
    <property type="match status" value="1"/>
</dbReference>
<dbReference type="PANTHER" id="PTHR43757:SF16">
    <property type="entry name" value="AMINOMETHYLTRANSFERASE, MITOCHONDRIAL"/>
    <property type="match status" value="1"/>
</dbReference>
<dbReference type="InterPro" id="IPR006222">
    <property type="entry name" value="GCVT_N"/>
</dbReference>
<evidence type="ECO:0000256" key="11">
    <source>
        <dbReference type="RuleBase" id="RU003981"/>
    </source>
</evidence>
<evidence type="ECO:0000256" key="10">
    <source>
        <dbReference type="PIRSR" id="PIRSR006487-1"/>
    </source>
</evidence>
<evidence type="ECO:0000256" key="8">
    <source>
        <dbReference type="ARBA" id="ARBA00023128"/>
    </source>
</evidence>
<gene>
    <name evidence="14" type="ORF">EVEC_LOCUS1864</name>
</gene>
<protein>
    <recommendedName>
        <fullName evidence="11">Aminomethyltransferase</fullName>
        <ecNumber evidence="11">2.1.2.10</ecNumber>
    </recommendedName>
    <alternativeName>
        <fullName evidence="11">Glycine cleavage system T protein</fullName>
    </alternativeName>
</protein>
<dbReference type="InterPro" id="IPR028896">
    <property type="entry name" value="GcvT/YgfZ/DmdA"/>
</dbReference>
<evidence type="ECO:0000256" key="7">
    <source>
        <dbReference type="ARBA" id="ARBA00022946"/>
    </source>
</evidence>
<dbReference type="Gene3D" id="3.30.70.1400">
    <property type="entry name" value="Aminomethyltransferase beta-barrel domains"/>
    <property type="match status" value="1"/>
</dbReference>
<sequence>MPVQYGNFSIADSTVHTRKHVSIFDVSHMLQTRITGKDRIRFVESITTADAEGLKPNQGTLSVFTNEKGGIRDDLIFTKTDQGYIYMVTNAGCIDKDLPYLLEKSKEFRKKGGDVAIETLDGRGLVAVQGPEMVKLLQPETDINLSKLYFMHSTIGTVCGIPDCRVTRCGYTGEDGVEISVDPKKASDLVERLLGSKNASAKLAGLGARDALRLEAGLCLYGNDIDENTTPVEAGLLFVIAKRRRQTKDFPGAEKIISQIEKKNVPKKRVGLIAAAGRAPRSHLPVLDPLNKAAVGFVTSGCPSPCLKKNIAIAYVDGDLAKAGKELAVDFGNKSTSVVITKMPFVPTQYYIEKTQK</sequence>
<dbReference type="EC" id="2.1.2.10" evidence="11"/>
<evidence type="ECO:0000256" key="5">
    <source>
        <dbReference type="ARBA" id="ARBA00022576"/>
    </source>
</evidence>
<dbReference type="InterPro" id="IPR006223">
    <property type="entry name" value="GcvT"/>
</dbReference>
<dbReference type="GO" id="GO:0008483">
    <property type="term" value="F:transaminase activity"/>
    <property type="evidence" value="ECO:0007669"/>
    <property type="project" value="UniProtKB-KW"/>
</dbReference>
<dbReference type="GO" id="GO:0004047">
    <property type="term" value="F:aminomethyltransferase activity"/>
    <property type="evidence" value="ECO:0007669"/>
    <property type="project" value="UniProtKB-EC"/>
</dbReference>
<evidence type="ECO:0000259" key="12">
    <source>
        <dbReference type="Pfam" id="PF01571"/>
    </source>
</evidence>
<organism evidence="16">
    <name type="scientific">Enterobius vermicularis</name>
    <name type="common">Human pinworm</name>
    <dbReference type="NCBI Taxonomy" id="51028"/>
    <lineage>
        <taxon>Eukaryota</taxon>
        <taxon>Metazoa</taxon>
        <taxon>Ecdysozoa</taxon>
        <taxon>Nematoda</taxon>
        <taxon>Chromadorea</taxon>
        <taxon>Rhabditida</taxon>
        <taxon>Spirurina</taxon>
        <taxon>Oxyuridomorpha</taxon>
        <taxon>Oxyuroidea</taxon>
        <taxon>Oxyuridae</taxon>
        <taxon>Enterobius</taxon>
    </lineage>
</organism>
<dbReference type="STRING" id="51028.A0A0N4UXA2"/>
<evidence type="ECO:0000256" key="2">
    <source>
        <dbReference type="ARBA" id="ARBA00004173"/>
    </source>
</evidence>
<dbReference type="PANTHER" id="PTHR43757">
    <property type="entry name" value="AMINOMETHYLTRANSFERASE"/>
    <property type="match status" value="1"/>
</dbReference>
<name>A0A0N4UXA2_ENTVE</name>
<dbReference type="FunFam" id="3.30.70.1400:FF:000001">
    <property type="entry name" value="Aminomethyltransferase"/>
    <property type="match status" value="1"/>
</dbReference>
<dbReference type="FunFam" id="4.10.1250.10:FF:000002">
    <property type="entry name" value="Aminomethyltransferase"/>
    <property type="match status" value="1"/>
</dbReference>
<evidence type="ECO:0000256" key="9">
    <source>
        <dbReference type="ARBA" id="ARBA00047665"/>
    </source>
</evidence>
<evidence type="ECO:0000256" key="1">
    <source>
        <dbReference type="ARBA" id="ARBA00003631"/>
    </source>
</evidence>
<dbReference type="GO" id="GO:0005960">
    <property type="term" value="C:glycine cleavage complex"/>
    <property type="evidence" value="ECO:0007669"/>
    <property type="project" value="InterPro"/>
</dbReference>
<keyword evidence="15" id="KW-1185">Reference proteome</keyword>
<feature type="domain" description="GCVT N-terminal" evidence="12">
    <location>
        <begin position="1"/>
        <end position="242"/>
    </location>
</feature>
<dbReference type="InterPro" id="IPR027266">
    <property type="entry name" value="TrmE/GcvT-like"/>
</dbReference>
<dbReference type="SUPFAM" id="SSF103025">
    <property type="entry name" value="Folate-binding domain"/>
    <property type="match status" value="1"/>
</dbReference>
<dbReference type="GO" id="GO:0005739">
    <property type="term" value="C:mitochondrion"/>
    <property type="evidence" value="ECO:0007669"/>
    <property type="project" value="UniProtKB-SubCell"/>
</dbReference>
<evidence type="ECO:0000259" key="13">
    <source>
        <dbReference type="Pfam" id="PF08669"/>
    </source>
</evidence>
<comment type="subunit">
    <text evidence="4 11">The glycine cleavage system is composed of four proteins: P, T, L and H.</text>
</comment>
<dbReference type="OrthoDB" id="10263536at2759"/>
<dbReference type="InterPro" id="IPR029043">
    <property type="entry name" value="GcvT/YgfZ_C"/>
</dbReference>
<dbReference type="GO" id="GO:0006546">
    <property type="term" value="P:glycine catabolic process"/>
    <property type="evidence" value="ECO:0007669"/>
    <property type="project" value="InterPro"/>
</dbReference>
<keyword evidence="5 11" id="KW-0032">Aminotransferase</keyword>
<reference evidence="14 15" key="2">
    <citation type="submission" date="2018-10" db="EMBL/GenBank/DDBJ databases">
        <authorList>
            <consortium name="Pathogen Informatics"/>
        </authorList>
    </citation>
    <scope>NUCLEOTIDE SEQUENCE [LARGE SCALE GENOMIC DNA]</scope>
</reference>
<comment type="catalytic activity">
    <reaction evidence="9 11">
        <text>N(6)-[(R)-S(8)-aminomethyldihydrolipoyl]-L-lysyl-[protein] + (6S)-5,6,7,8-tetrahydrofolate = N(6)-[(R)-dihydrolipoyl]-L-lysyl-[protein] + (6R)-5,10-methylene-5,6,7,8-tetrahydrofolate + NH4(+)</text>
        <dbReference type="Rhea" id="RHEA:16945"/>
        <dbReference type="Rhea" id="RHEA-COMP:10475"/>
        <dbReference type="Rhea" id="RHEA-COMP:10492"/>
        <dbReference type="ChEBI" id="CHEBI:15636"/>
        <dbReference type="ChEBI" id="CHEBI:28938"/>
        <dbReference type="ChEBI" id="CHEBI:57453"/>
        <dbReference type="ChEBI" id="CHEBI:83100"/>
        <dbReference type="ChEBI" id="CHEBI:83143"/>
        <dbReference type="EC" id="2.1.2.10"/>
    </reaction>
</comment>
<dbReference type="PIRSF" id="PIRSF006487">
    <property type="entry name" value="GcvT"/>
    <property type="match status" value="1"/>
</dbReference>
<dbReference type="NCBIfam" id="TIGR00528">
    <property type="entry name" value="gcvT"/>
    <property type="match status" value="1"/>
</dbReference>
<dbReference type="EMBL" id="UXUI01007276">
    <property type="protein sequence ID" value="VDD86721.1"/>
    <property type="molecule type" value="Genomic_DNA"/>
</dbReference>
<evidence type="ECO:0000256" key="6">
    <source>
        <dbReference type="ARBA" id="ARBA00022679"/>
    </source>
</evidence>
<comment type="subcellular location">
    <subcellularLocation>
        <location evidence="2 11">Mitochondrion</location>
    </subcellularLocation>
</comment>
<accession>A0A0N4UXA2</accession>
<dbReference type="Pfam" id="PF08669">
    <property type="entry name" value="GCV_T_C"/>
    <property type="match status" value="1"/>
</dbReference>
<feature type="binding site" evidence="10">
    <location>
        <position position="178"/>
    </location>
    <ligand>
        <name>substrate</name>
    </ligand>
</feature>
<dbReference type="Proteomes" id="UP000274131">
    <property type="component" value="Unassembled WGS sequence"/>
</dbReference>
<evidence type="ECO:0000313" key="15">
    <source>
        <dbReference type="Proteomes" id="UP000274131"/>
    </source>
</evidence>
<dbReference type="SUPFAM" id="SSF101790">
    <property type="entry name" value="Aminomethyltransferase beta-barrel domain"/>
    <property type="match status" value="1"/>
</dbReference>
<dbReference type="Gene3D" id="3.30.1360.120">
    <property type="entry name" value="Probable tRNA modification gtpase trme, domain 1"/>
    <property type="match status" value="1"/>
</dbReference>
<dbReference type="WBParaSite" id="EVEC_0000215601-mRNA-1">
    <property type="protein sequence ID" value="EVEC_0000215601-mRNA-1"/>
    <property type="gene ID" value="EVEC_0000215601"/>
</dbReference>
<evidence type="ECO:0000313" key="14">
    <source>
        <dbReference type="EMBL" id="VDD86721.1"/>
    </source>
</evidence>
<proteinExistence type="inferred from homology"/>
<evidence type="ECO:0000256" key="4">
    <source>
        <dbReference type="ARBA" id="ARBA00011690"/>
    </source>
</evidence>
<keyword evidence="8 11" id="KW-0496">Mitochondrion</keyword>
<keyword evidence="7 11" id="KW-0809">Transit peptide</keyword>
<dbReference type="InterPro" id="IPR013977">
    <property type="entry name" value="GcvT_C"/>
</dbReference>
<dbReference type="Pfam" id="PF01571">
    <property type="entry name" value="GCV_T"/>
    <property type="match status" value="1"/>
</dbReference>
<comment type="function">
    <text evidence="1 11">The glycine cleavage system catalyzes the degradation of glycine.</text>
</comment>
<evidence type="ECO:0000256" key="3">
    <source>
        <dbReference type="ARBA" id="ARBA00008609"/>
    </source>
</evidence>
<evidence type="ECO:0000313" key="16">
    <source>
        <dbReference type="WBParaSite" id="EVEC_0000215601-mRNA-1"/>
    </source>
</evidence>
<feature type="domain" description="Aminomethyltransferase C-terminal" evidence="13">
    <location>
        <begin position="267"/>
        <end position="346"/>
    </location>
</feature>